<keyword evidence="1" id="KW-0812">Transmembrane</keyword>
<keyword evidence="1" id="KW-0472">Membrane</keyword>
<dbReference type="EMBL" id="APLQ01000014">
    <property type="protein sequence ID" value="ENO14046.1"/>
    <property type="molecule type" value="Genomic_DNA"/>
</dbReference>
<gene>
    <name evidence="2" type="ORF">J057_21670</name>
</gene>
<sequence>MNFGNVVSYIGKVTPGGIGFVLPIIGGIMSICYLLSSTILALDIVSAEIEEVRRCENFVSIAAEALRTGDTTALTDDARKGNCQGSKYVSSAKKIIVDAESVLNALSAPDPTAIQKIYDSSQRFIEETTPPVREE</sequence>
<dbReference type="AlphaFoldDB" id="N6WR44"/>
<keyword evidence="1" id="KW-1133">Transmembrane helix</keyword>
<evidence type="ECO:0000256" key="1">
    <source>
        <dbReference type="SAM" id="Phobius"/>
    </source>
</evidence>
<organism evidence="2">
    <name type="scientific">Marinobacter nanhaiticus D15-8W</name>
    <dbReference type="NCBI Taxonomy" id="626887"/>
    <lineage>
        <taxon>Bacteria</taxon>
        <taxon>Pseudomonadati</taxon>
        <taxon>Pseudomonadota</taxon>
        <taxon>Gammaproteobacteria</taxon>
        <taxon>Pseudomonadales</taxon>
        <taxon>Marinobacteraceae</taxon>
        <taxon>Marinobacter</taxon>
    </lineage>
</organism>
<dbReference type="RefSeq" id="WP_004582266.1">
    <property type="nucleotide sequence ID" value="NZ_AP028878.1"/>
</dbReference>
<dbReference type="HOGENOM" id="CLU_1883265_0_0_6"/>
<comment type="caution">
    <text evidence="2">The sequence shown here is derived from an EMBL/GenBank/DDBJ whole genome shotgun (WGS) entry which is preliminary data.</text>
</comment>
<accession>N6WR44</accession>
<protein>
    <submittedName>
        <fullName evidence="2">Uncharacterized protein</fullName>
    </submittedName>
</protein>
<reference evidence="2" key="1">
    <citation type="journal article" date="2013" name="Genome Announc.">
        <title>Genome Sequence of the Polycyclic Aromatic Hydrocarbon-Degrading Bacterium Strain Marinobacter nanhaiticus D15-8WT.</title>
        <authorList>
            <person name="Cui Z."/>
            <person name="Gao W."/>
            <person name="Li Q."/>
            <person name="Xu G."/>
            <person name="Zheng L."/>
        </authorList>
    </citation>
    <scope>NUCLEOTIDE SEQUENCE [LARGE SCALE GENOMIC DNA]</scope>
    <source>
        <strain evidence="2">D15-8W</strain>
    </source>
</reference>
<feature type="transmembrane region" description="Helical" evidence="1">
    <location>
        <begin position="20"/>
        <end position="45"/>
    </location>
</feature>
<proteinExistence type="predicted"/>
<name>N6WR44_9GAMM</name>
<evidence type="ECO:0000313" key="2">
    <source>
        <dbReference type="EMBL" id="ENO14046.1"/>
    </source>
</evidence>